<dbReference type="PANTHER" id="PTHR44591">
    <property type="entry name" value="STRESS RESPONSE REGULATOR PROTEIN 1"/>
    <property type="match status" value="1"/>
</dbReference>
<dbReference type="SMART" id="SM00448">
    <property type="entry name" value="REC"/>
    <property type="match status" value="1"/>
</dbReference>
<evidence type="ECO:0000256" key="1">
    <source>
        <dbReference type="ARBA" id="ARBA00022553"/>
    </source>
</evidence>
<dbReference type="SUPFAM" id="SSF52172">
    <property type="entry name" value="CheY-like"/>
    <property type="match status" value="1"/>
</dbReference>
<keyword evidence="5" id="KW-1185">Reference proteome</keyword>
<dbReference type="InterPro" id="IPR050595">
    <property type="entry name" value="Bact_response_regulator"/>
</dbReference>
<dbReference type="InterPro" id="IPR011006">
    <property type="entry name" value="CheY-like_superfamily"/>
</dbReference>
<dbReference type="PROSITE" id="PS50110">
    <property type="entry name" value="RESPONSE_REGULATORY"/>
    <property type="match status" value="1"/>
</dbReference>
<evidence type="ECO:0000259" key="3">
    <source>
        <dbReference type="PROSITE" id="PS50110"/>
    </source>
</evidence>
<dbReference type="PANTHER" id="PTHR44591:SF21">
    <property type="entry name" value="TWO-COMPONENT RESPONSE REGULATOR"/>
    <property type="match status" value="1"/>
</dbReference>
<evidence type="ECO:0000256" key="2">
    <source>
        <dbReference type="PROSITE-ProRule" id="PRU00169"/>
    </source>
</evidence>
<dbReference type="Pfam" id="PF00072">
    <property type="entry name" value="Response_reg"/>
    <property type="match status" value="1"/>
</dbReference>
<dbReference type="Proteomes" id="UP000016543">
    <property type="component" value="Unassembled WGS sequence"/>
</dbReference>
<evidence type="ECO:0000313" key="5">
    <source>
        <dbReference type="Proteomes" id="UP000016543"/>
    </source>
</evidence>
<dbReference type="EMBL" id="AAMX01000010">
    <property type="protein sequence ID" value="EAQ31938.1"/>
    <property type="molecule type" value="Genomic_DNA"/>
</dbReference>
<protein>
    <recommendedName>
        <fullName evidence="3">Response regulatory domain-containing protein</fullName>
    </recommendedName>
</protein>
<feature type="modified residue" description="4-aspartylphosphate" evidence="2">
    <location>
        <position position="48"/>
    </location>
</feature>
<feature type="domain" description="Response regulatory" evidence="3">
    <location>
        <begin position="1"/>
        <end position="108"/>
    </location>
</feature>
<name>A0ABP2CQ90_9GAMM</name>
<proteinExistence type="predicted"/>
<gene>
    <name evidence="4" type="ORF">OS145_11626</name>
</gene>
<keyword evidence="1 2" id="KW-0597">Phosphoprotein</keyword>
<accession>A0ABP2CQ90</accession>
<organism evidence="4 5">
    <name type="scientific">Idiomarina baltica OS145</name>
    <dbReference type="NCBI Taxonomy" id="314276"/>
    <lineage>
        <taxon>Bacteria</taxon>
        <taxon>Pseudomonadati</taxon>
        <taxon>Pseudomonadota</taxon>
        <taxon>Gammaproteobacteria</taxon>
        <taxon>Alteromonadales</taxon>
        <taxon>Idiomarinaceae</taxon>
        <taxon>Idiomarina</taxon>
    </lineage>
</organism>
<comment type="caution">
    <text evidence="4">The sequence shown here is derived from an EMBL/GenBank/DDBJ whole genome shotgun (WGS) entry which is preliminary data.</text>
</comment>
<reference evidence="4 5" key="1">
    <citation type="submission" date="2006-01" db="EMBL/GenBank/DDBJ databases">
        <authorList>
            <person name="Brettar I."/>
            <person name="Hofle M."/>
            <person name="Ferriera S."/>
            <person name="Johnson J."/>
            <person name="Kravitz S."/>
            <person name="Halpern A."/>
            <person name="Remington K."/>
            <person name="Beeson K."/>
            <person name="Tran B."/>
            <person name="Rogers Y.-H."/>
            <person name="Friedman R."/>
            <person name="Venter J.C."/>
        </authorList>
    </citation>
    <scope>NUCLEOTIDE SEQUENCE [LARGE SCALE GENOMIC DNA]</scope>
    <source>
        <strain evidence="4 5">OS145</strain>
    </source>
</reference>
<sequence length="110" mass="12385">MVEDEDLLLETTAKTLMRFGHEVATARDGQEALAILAEDDQFDVVFSDVVMPGGVSGFDLKRHCDTHYPHLIVLLTSGYNDFSNREAVDVLTKPYTHDQLIQLINRHLLS</sequence>
<evidence type="ECO:0000313" key="4">
    <source>
        <dbReference type="EMBL" id="EAQ31938.1"/>
    </source>
</evidence>
<dbReference type="Gene3D" id="3.40.50.2300">
    <property type="match status" value="1"/>
</dbReference>
<dbReference type="InterPro" id="IPR001789">
    <property type="entry name" value="Sig_transdc_resp-reg_receiver"/>
</dbReference>
<dbReference type="RefSeq" id="WP_006955014.1">
    <property type="nucleotide sequence ID" value="NZ_CH672404.1"/>
</dbReference>